<feature type="domain" description="ABC transmembrane type-1" evidence="8">
    <location>
        <begin position="5"/>
        <end position="211"/>
    </location>
</feature>
<evidence type="ECO:0000313" key="9">
    <source>
        <dbReference type="EMBL" id="OTN75979.1"/>
    </source>
</evidence>
<dbReference type="Pfam" id="PF00528">
    <property type="entry name" value="BPD_transp_1"/>
    <property type="match status" value="1"/>
</dbReference>
<evidence type="ECO:0000256" key="2">
    <source>
        <dbReference type="ARBA" id="ARBA00022448"/>
    </source>
</evidence>
<comment type="caution">
    <text evidence="9">The sequence shown here is derived from an EMBL/GenBank/DDBJ whole genome shotgun (WGS) entry which is preliminary data.</text>
</comment>
<keyword evidence="6 7" id="KW-0472">Membrane</keyword>
<dbReference type="RefSeq" id="WP_086273982.1">
    <property type="nucleotide sequence ID" value="NZ_NGKU01000001.1"/>
</dbReference>
<reference evidence="9 10" key="1">
    <citation type="submission" date="2017-05" db="EMBL/GenBank/DDBJ databases">
        <title>The Genome Sequence of Enterococcus sp. 8G7_MSG3316.</title>
        <authorList>
            <consortium name="The Broad Institute Genomics Platform"/>
            <consortium name="The Broad Institute Genomic Center for Infectious Diseases"/>
            <person name="Earl A."/>
            <person name="Manson A."/>
            <person name="Schwartman J."/>
            <person name="Gilmore M."/>
            <person name="Abouelleil A."/>
            <person name="Cao P."/>
            <person name="Chapman S."/>
            <person name="Cusick C."/>
            <person name="Shea T."/>
            <person name="Young S."/>
            <person name="Neafsey D."/>
            <person name="Nusbaum C."/>
            <person name="Birren B."/>
        </authorList>
    </citation>
    <scope>NUCLEOTIDE SEQUENCE [LARGE SCALE GENOMIC DNA]</scope>
    <source>
        <strain evidence="9 10">8G7_MSG3316</strain>
    </source>
</reference>
<evidence type="ECO:0000256" key="7">
    <source>
        <dbReference type="RuleBase" id="RU363032"/>
    </source>
</evidence>
<accession>A0A242A4Y6</accession>
<dbReference type="STRING" id="1834191.A5886_001055"/>
<feature type="transmembrane region" description="Helical" evidence="7">
    <location>
        <begin position="81"/>
        <end position="101"/>
    </location>
</feature>
<dbReference type="PROSITE" id="PS50928">
    <property type="entry name" value="ABC_TM1"/>
    <property type="match status" value="1"/>
</dbReference>
<dbReference type="InterPro" id="IPR000515">
    <property type="entry name" value="MetI-like"/>
</dbReference>
<organism evidence="9 10">
    <name type="scientific">Candidatus Enterococcus testudinis</name>
    <dbReference type="NCBI Taxonomy" id="1834191"/>
    <lineage>
        <taxon>Bacteria</taxon>
        <taxon>Bacillati</taxon>
        <taxon>Bacillota</taxon>
        <taxon>Bacilli</taxon>
        <taxon>Lactobacillales</taxon>
        <taxon>Enterococcaceae</taxon>
        <taxon>Enterococcus</taxon>
    </lineage>
</organism>
<feature type="transmembrane region" description="Helical" evidence="7">
    <location>
        <begin position="6"/>
        <end position="29"/>
    </location>
</feature>
<feature type="transmembrane region" description="Helical" evidence="7">
    <location>
        <begin position="190"/>
        <end position="211"/>
    </location>
</feature>
<keyword evidence="3" id="KW-1003">Cell membrane</keyword>
<evidence type="ECO:0000256" key="4">
    <source>
        <dbReference type="ARBA" id="ARBA00022692"/>
    </source>
</evidence>
<keyword evidence="2 7" id="KW-0813">Transport</keyword>
<proteinExistence type="inferred from homology"/>
<evidence type="ECO:0000256" key="5">
    <source>
        <dbReference type="ARBA" id="ARBA00022989"/>
    </source>
</evidence>
<evidence type="ECO:0000256" key="6">
    <source>
        <dbReference type="ARBA" id="ARBA00023136"/>
    </source>
</evidence>
<dbReference type="GO" id="GO:0055085">
    <property type="term" value="P:transmembrane transport"/>
    <property type="evidence" value="ECO:0007669"/>
    <property type="project" value="InterPro"/>
</dbReference>
<dbReference type="AlphaFoldDB" id="A0A242A4Y6"/>
<evidence type="ECO:0000256" key="3">
    <source>
        <dbReference type="ARBA" id="ARBA00022475"/>
    </source>
</evidence>
<dbReference type="SUPFAM" id="SSF161098">
    <property type="entry name" value="MetI-like"/>
    <property type="match status" value="1"/>
</dbReference>
<gene>
    <name evidence="9" type="ORF">A5886_001055</name>
</gene>
<protein>
    <recommendedName>
        <fullName evidence="8">ABC transmembrane type-1 domain-containing protein</fullName>
    </recommendedName>
</protein>
<evidence type="ECO:0000313" key="10">
    <source>
        <dbReference type="Proteomes" id="UP000195043"/>
    </source>
</evidence>
<dbReference type="InterPro" id="IPR035906">
    <property type="entry name" value="MetI-like_sf"/>
</dbReference>
<evidence type="ECO:0000256" key="1">
    <source>
        <dbReference type="ARBA" id="ARBA00004651"/>
    </source>
</evidence>
<dbReference type="PANTHER" id="PTHR30183">
    <property type="entry name" value="MOLYBDENUM TRANSPORT SYSTEM PERMEASE PROTEIN MODB"/>
    <property type="match status" value="1"/>
</dbReference>
<keyword evidence="5 7" id="KW-1133">Transmembrane helix</keyword>
<keyword evidence="4 7" id="KW-0812">Transmembrane</keyword>
<comment type="subcellular location">
    <subcellularLocation>
        <location evidence="1 7">Cell membrane</location>
        <topology evidence="1 7">Multi-pass membrane protein</topology>
    </subcellularLocation>
</comment>
<dbReference type="CDD" id="cd06261">
    <property type="entry name" value="TM_PBP2"/>
    <property type="match status" value="1"/>
</dbReference>
<dbReference type="Proteomes" id="UP000195043">
    <property type="component" value="Unassembled WGS sequence"/>
</dbReference>
<name>A0A242A4Y6_9ENTE</name>
<keyword evidence="10" id="KW-1185">Reference proteome</keyword>
<dbReference type="EMBL" id="NGKU01000001">
    <property type="protein sequence ID" value="OTN75979.1"/>
    <property type="molecule type" value="Genomic_DNA"/>
</dbReference>
<evidence type="ECO:0000259" key="8">
    <source>
        <dbReference type="PROSITE" id="PS50928"/>
    </source>
</evidence>
<dbReference type="Gene3D" id="1.10.3720.10">
    <property type="entry name" value="MetI-like"/>
    <property type="match status" value="1"/>
</dbReference>
<comment type="similarity">
    <text evidence="7">Belongs to the binding-protein-dependent transport system permease family.</text>
</comment>
<feature type="transmembrane region" description="Helical" evidence="7">
    <location>
        <begin position="41"/>
        <end position="61"/>
    </location>
</feature>
<dbReference type="PANTHER" id="PTHR30183:SF3">
    <property type="entry name" value="MOLYBDENUM TRANSPORT SYSTEM PERMEASE PROTEIN MODB"/>
    <property type="match status" value="1"/>
</dbReference>
<dbReference type="GO" id="GO:0005886">
    <property type="term" value="C:plasma membrane"/>
    <property type="evidence" value="ECO:0007669"/>
    <property type="project" value="UniProtKB-SubCell"/>
</dbReference>
<dbReference type="OrthoDB" id="9795403at2"/>
<sequence>MNTAIIHSVLISLGSLVVGLAIVLPVAYFNAYHDYRGKIMFETLILLPLVLPPTIIGYGLLRFFGRNGLGGALLAHIDVNLVFTLTGAIISVTIVILPILYQGIKAAYLSVPKELIDAAKILSANQRERLLYIIIPHSWPSILASSLLAICRGLGEFGASLMMAGYIEGKTDTIATAMYFAVLQGDDQKAVTLSLVSLLIGFLSLGMIQLLNKRGNP</sequence>